<feature type="transmembrane region" description="Helical" evidence="7">
    <location>
        <begin position="118"/>
        <end position="139"/>
    </location>
</feature>
<reference evidence="9 10" key="1">
    <citation type="journal article" date="2011" name="J. Bacteriol.">
        <title>Genome sequence of the mercury-methylating and pleomorphic Desulfovibrio africanus Strain Walvis Bay.</title>
        <authorList>
            <person name="Brown S.D."/>
            <person name="Wall J.D."/>
            <person name="Kucken A.M."/>
            <person name="Gilmour C.C."/>
            <person name="Podar M."/>
            <person name="Brandt C.C."/>
            <person name="Teshima H."/>
            <person name="Detter J.C."/>
            <person name="Han C.S."/>
            <person name="Land M.L."/>
            <person name="Lucas S."/>
            <person name="Han J."/>
            <person name="Pennacchio L."/>
            <person name="Nolan M."/>
            <person name="Pitluck S."/>
            <person name="Woyke T."/>
            <person name="Goodwin L."/>
            <person name="Palumbo A.V."/>
            <person name="Elias D.A."/>
        </authorList>
    </citation>
    <scope>NUCLEOTIDE SEQUENCE [LARGE SCALE GENOMIC DNA]</scope>
    <source>
        <strain evidence="9 10">Walvis Bay</strain>
    </source>
</reference>
<evidence type="ECO:0000256" key="3">
    <source>
        <dbReference type="ARBA" id="ARBA00022723"/>
    </source>
</evidence>
<dbReference type="PANTHER" id="PTHR30176:SF3">
    <property type="entry name" value="FERREDOXIN-TYPE PROTEIN NAPH"/>
    <property type="match status" value="1"/>
</dbReference>
<feature type="domain" description="4Fe-4S ferredoxin-type" evidence="8">
    <location>
        <begin position="231"/>
        <end position="260"/>
    </location>
</feature>
<dbReference type="SUPFAM" id="SSF54862">
    <property type="entry name" value="4Fe-4S ferredoxins"/>
    <property type="match status" value="1"/>
</dbReference>
<evidence type="ECO:0000256" key="4">
    <source>
        <dbReference type="ARBA" id="ARBA00022982"/>
    </source>
</evidence>
<dbReference type="STRING" id="690850.Desaf_3385"/>
<evidence type="ECO:0000256" key="1">
    <source>
        <dbReference type="ARBA" id="ARBA00022448"/>
    </source>
</evidence>
<dbReference type="PANTHER" id="PTHR30176">
    <property type="entry name" value="FERREDOXIN-TYPE PROTEIN NAPH"/>
    <property type="match status" value="1"/>
</dbReference>
<accession>F3YWU8</accession>
<dbReference type="HOGENOM" id="CLU_033147_1_0_7"/>
<dbReference type="Proteomes" id="UP000007844">
    <property type="component" value="Chromosome"/>
</dbReference>
<organism evidence="9 10">
    <name type="scientific">Desulfocurvibacter africanus subsp. africanus str. Walvis Bay</name>
    <dbReference type="NCBI Taxonomy" id="690850"/>
    <lineage>
        <taxon>Bacteria</taxon>
        <taxon>Pseudomonadati</taxon>
        <taxon>Thermodesulfobacteriota</taxon>
        <taxon>Desulfovibrionia</taxon>
        <taxon>Desulfovibrionales</taxon>
        <taxon>Desulfovibrionaceae</taxon>
        <taxon>Desulfocurvibacter</taxon>
    </lineage>
</organism>
<feature type="transmembrane region" description="Helical" evidence="7">
    <location>
        <begin position="170"/>
        <end position="192"/>
    </location>
</feature>
<dbReference type="RefSeq" id="WP_014261292.1">
    <property type="nucleotide sequence ID" value="NC_016629.1"/>
</dbReference>
<dbReference type="PROSITE" id="PS51379">
    <property type="entry name" value="4FE4S_FER_2"/>
    <property type="match status" value="1"/>
</dbReference>
<feature type="transmembrane region" description="Helical" evidence="7">
    <location>
        <begin position="72"/>
        <end position="97"/>
    </location>
</feature>
<dbReference type="InterPro" id="IPR051684">
    <property type="entry name" value="Electron_Trans/Redox"/>
</dbReference>
<dbReference type="Pfam" id="PF12801">
    <property type="entry name" value="Fer4_5"/>
    <property type="match status" value="2"/>
</dbReference>
<dbReference type="AlphaFoldDB" id="F3YWU8"/>
<keyword evidence="6" id="KW-0411">Iron-sulfur</keyword>
<keyword evidence="10" id="KW-1185">Reference proteome</keyword>
<evidence type="ECO:0000256" key="6">
    <source>
        <dbReference type="ARBA" id="ARBA00023014"/>
    </source>
</evidence>
<keyword evidence="7" id="KW-0812">Transmembrane</keyword>
<keyword evidence="5" id="KW-0408">Iron</keyword>
<proteinExistence type="predicted"/>
<dbReference type="GO" id="GO:0046872">
    <property type="term" value="F:metal ion binding"/>
    <property type="evidence" value="ECO:0007669"/>
    <property type="project" value="UniProtKB-KW"/>
</dbReference>
<protein>
    <submittedName>
        <fullName evidence="9">4Fe-4S ferredoxin iron-sulfur binding domain-containing protein</fullName>
    </submittedName>
</protein>
<dbReference type="GO" id="GO:0005886">
    <property type="term" value="C:plasma membrane"/>
    <property type="evidence" value="ECO:0007669"/>
    <property type="project" value="TreeGrafter"/>
</dbReference>
<keyword evidence="2" id="KW-0004">4Fe-4S</keyword>
<evidence type="ECO:0000256" key="7">
    <source>
        <dbReference type="SAM" id="Phobius"/>
    </source>
</evidence>
<dbReference type="InterPro" id="IPR017896">
    <property type="entry name" value="4Fe4S_Fe-S-bd"/>
</dbReference>
<dbReference type="KEGG" id="daf:Desaf_3385"/>
<name>F3YWU8_DESAF</name>
<dbReference type="InterPro" id="IPR017900">
    <property type="entry name" value="4Fe4S_Fe_S_CS"/>
</dbReference>
<keyword evidence="3" id="KW-0479">Metal-binding</keyword>
<keyword evidence="7" id="KW-1133">Transmembrane helix</keyword>
<dbReference type="GO" id="GO:0051539">
    <property type="term" value="F:4 iron, 4 sulfur cluster binding"/>
    <property type="evidence" value="ECO:0007669"/>
    <property type="project" value="UniProtKB-KW"/>
</dbReference>
<gene>
    <name evidence="9" type="ORF">Desaf_3385</name>
</gene>
<evidence type="ECO:0000313" key="9">
    <source>
        <dbReference type="EMBL" id="EGJ51672.1"/>
    </source>
</evidence>
<dbReference type="PROSITE" id="PS00198">
    <property type="entry name" value="4FE4S_FER_1"/>
    <property type="match status" value="1"/>
</dbReference>
<keyword evidence="4" id="KW-0249">Electron transport</keyword>
<evidence type="ECO:0000259" key="8">
    <source>
        <dbReference type="PROSITE" id="PS51379"/>
    </source>
</evidence>
<feature type="transmembrane region" description="Helical" evidence="7">
    <location>
        <begin position="31"/>
        <end position="52"/>
    </location>
</feature>
<evidence type="ECO:0000256" key="2">
    <source>
        <dbReference type="ARBA" id="ARBA00022485"/>
    </source>
</evidence>
<evidence type="ECO:0000256" key="5">
    <source>
        <dbReference type="ARBA" id="ARBA00023004"/>
    </source>
</evidence>
<dbReference type="EMBL" id="CP003221">
    <property type="protein sequence ID" value="EGJ51672.1"/>
    <property type="molecule type" value="Genomic_DNA"/>
</dbReference>
<sequence length="262" mass="28652">MSSETLAPLAQAKPAPGVRIKLKAWRRTSQLAMLALLGQWSFYGIFRCPFIVPYVSCQNCPVITCHGRILTMFWGFWLLLPLSALLFGRAFCGWACPGGLANQMLSGLGAIRKRGRSLFARLAPWGKYVALAAALYVWFVMGQPRSNVPIRVGEFFGAVALTFEHANTVWLVRSAVVLGFLVLGMAVSAAWCRFACPTGGALELFKRFSLFKVYKTEACNGCDKCLKVCEMATRPEEANCTNCGDCLGSCPQDAIGIGRKKS</sequence>
<dbReference type="eggNOG" id="COG0348">
    <property type="taxonomic scope" value="Bacteria"/>
</dbReference>
<keyword evidence="1" id="KW-0813">Transport</keyword>
<evidence type="ECO:0000313" key="10">
    <source>
        <dbReference type="Proteomes" id="UP000007844"/>
    </source>
</evidence>
<keyword evidence="7" id="KW-0472">Membrane</keyword>